<reference evidence="3 4" key="1">
    <citation type="submission" date="2015-05" db="EMBL/GenBank/DDBJ databases">
        <title>Draft Genome assembly of Streptomyces showdoensis.</title>
        <authorList>
            <person name="Thapa K.K."/>
            <person name="Metsa-Ketela M."/>
        </authorList>
    </citation>
    <scope>NUCLEOTIDE SEQUENCE [LARGE SCALE GENOMIC DNA]</scope>
    <source>
        <strain evidence="3 4">ATCC 15227</strain>
    </source>
</reference>
<dbReference type="EMBL" id="LAQS01000002">
    <property type="protein sequence ID" value="KKZ75604.1"/>
    <property type="molecule type" value="Genomic_DNA"/>
</dbReference>
<keyword evidence="2" id="KW-0732">Signal</keyword>
<evidence type="ECO:0000256" key="1">
    <source>
        <dbReference type="SAM" id="MobiDB-lite"/>
    </source>
</evidence>
<accession>A0A2P2GVT1</accession>
<keyword evidence="4" id="KW-1185">Reference proteome</keyword>
<comment type="caution">
    <text evidence="3">The sequence shown here is derived from an EMBL/GenBank/DDBJ whole genome shotgun (WGS) entry which is preliminary data.</text>
</comment>
<evidence type="ECO:0000256" key="2">
    <source>
        <dbReference type="SAM" id="SignalP"/>
    </source>
</evidence>
<gene>
    <name evidence="3" type="ORF">VO63_01920</name>
</gene>
<feature type="compositionally biased region" description="Polar residues" evidence="1">
    <location>
        <begin position="50"/>
        <end position="64"/>
    </location>
</feature>
<evidence type="ECO:0000313" key="4">
    <source>
        <dbReference type="Proteomes" id="UP000265325"/>
    </source>
</evidence>
<proteinExistence type="predicted"/>
<evidence type="ECO:0000313" key="3">
    <source>
        <dbReference type="EMBL" id="KKZ75604.1"/>
    </source>
</evidence>
<dbReference type="AlphaFoldDB" id="A0A2P2GVT1"/>
<feature type="chain" id="PRO_5015183914" evidence="2">
    <location>
        <begin position="29"/>
        <end position="64"/>
    </location>
</feature>
<feature type="region of interest" description="Disordered" evidence="1">
    <location>
        <begin position="37"/>
        <end position="64"/>
    </location>
</feature>
<sequence>MPKHHRRATGERTRRRTAAGLLSFGALAATFLTTALHPAAPPAPDREPATLTSVSSGEAQLSRD</sequence>
<dbReference type="RefSeq" id="WP_046905694.1">
    <property type="nucleotide sequence ID" value="NZ_BAAAXG010000026.1"/>
</dbReference>
<dbReference type="Proteomes" id="UP000265325">
    <property type="component" value="Unassembled WGS sequence"/>
</dbReference>
<feature type="signal peptide" evidence="2">
    <location>
        <begin position="1"/>
        <end position="28"/>
    </location>
</feature>
<name>A0A2P2GVT1_STREW</name>
<protein>
    <submittedName>
        <fullName evidence="3">Uncharacterized protein</fullName>
    </submittedName>
</protein>
<organism evidence="3 4">
    <name type="scientific">Streptomyces showdoensis</name>
    <dbReference type="NCBI Taxonomy" id="68268"/>
    <lineage>
        <taxon>Bacteria</taxon>
        <taxon>Bacillati</taxon>
        <taxon>Actinomycetota</taxon>
        <taxon>Actinomycetes</taxon>
        <taxon>Kitasatosporales</taxon>
        <taxon>Streptomycetaceae</taxon>
        <taxon>Streptomyces</taxon>
    </lineage>
</organism>